<evidence type="ECO:0000313" key="10">
    <source>
        <dbReference type="EMBL" id="VYU51011.1"/>
    </source>
</evidence>
<dbReference type="Proteomes" id="UP001299409">
    <property type="component" value="Unassembled WGS sequence"/>
</dbReference>
<comment type="pathway">
    <text evidence="1">Purine metabolism; ppGpp biosynthesis; ppGpp from GTP: step 1/2.</text>
</comment>
<evidence type="ECO:0000256" key="3">
    <source>
        <dbReference type="ARBA" id="ARBA00011881"/>
    </source>
</evidence>
<keyword evidence="5" id="KW-0547">Nucleotide-binding</keyword>
<protein>
    <submittedName>
        <fullName evidence="10">GTP pyrophosphokinase YjbM</fullName>
        <ecNumber evidence="10">2.7.6.5</ecNumber>
    </submittedName>
    <submittedName>
        <fullName evidence="9">GTP pyrophosphokinase family protein</fullName>
    </submittedName>
</protein>
<keyword evidence="4 10" id="KW-0808">Transferase</keyword>
<name>A0A6N3FFY5_9FIRM</name>
<dbReference type="GO" id="GO:0016301">
    <property type="term" value="F:kinase activity"/>
    <property type="evidence" value="ECO:0007669"/>
    <property type="project" value="UniProtKB-KW"/>
</dbReference>
<dbReference type="EC" id="2.7.6.5" evidence="10"/>
<accession>A0A6N3FFY5</accession>
<reference evidence="9 11" key="2">
    <citation type="submission" date="2021-10" db="EMBL/GenBank/DDBJ databases">
        <title>Collection of gut derived symbiotic bacterial strains cultured from healthy donors.</title>
        <authorList>
            <person name="Lin H."/>
            <person name="Littmann E."/>
            <person name="Claire K."/>
            <person name="Pamer E."/>
        </authorList>
    </citation>
    <scope>NUCLEOTIDE SEQUENCE [LARGE SCALE GENOMIC DNA]</scope>
    <source>
        <strain evidence="9 11">MSK.17.68</strain>
    </source>
</reference>
<keyword evidence="11" id="KW-1185">Reference proteome</keyword>
<organism evidence="10">
    <name type="scientific">Intestinibacter bartlettii</name>
    <dbReference type="NCBI Taxonomy" id="261299"/>
    <lineage>
        <taxon>Bacteria</taxon>
        <taxon>Bacillati</taxon>
        <taxon>Bacillota</taxon>
        <taxon>Clostridia</taxon>
        <taxon>Peptostreptococcales</taxon>
        <taxon>Peptostreptococcaceae</taxon>
        <taxon>Intestinibacter</taxon>
    </lineage>
</organism>
<dbReference type="SUPFAM" id="SSF81301">
    <property type="entry name" value="Nucleotidyltransferase"/>
    <property type="match status" value="1"/>
</dbReference>
<dbReference type="GO" id="GO:0005524">
    <property type="term" value="F:ATP binding"/>
    <property type="evidence" value="ECO:0007669"/>
    <property type="project" value="UniProtKB-KW"/>
</dbReference>
<gene>
    <name evidence="10" type="primary">yjbM</name>
    <name evidence="10" type="ORF">IBLFYP30_00393</name>
    <name evidence="9" type="ORF">LIP50_11215</name>
</gene>
<evidence type="ECO:0000256" key="2">
    <source>
        <dbReference type="ARBA" id="ARBA00007476"/>
    </source>
</evidence>
<reference evidence="10" key="1">
    <citation type="submission" date="2019-11" db="EMBL/GenBank/DDBJ databases">
        <authorList>
            <person name="Feng L."/>
        </authorList>
    </citation>
    <scope>NUCLEOTIDE SEQUENCE</scope>
    <source>
        <strain evidence="10">IbartlettiiLFYP30</strain>
    </source>
</reference>
<dbReference type="Gene3D" id="1.10.287.860">
    <property type="entry name" value="Nucleotidyltransferase"/>
    <property type="match status" value="1"/>
</dbReference>
<dbReference type="EMBL" id="CACRUE010000044">
    <property type="protein sequence ID" value="VYU51011.1"/>
    <property type="molecule type" value="Genomic_DNA"/>
</dbReference>
<dbReference type="InterPro" id="IPR052366">
    <property type="entry name" value="GTP_Pyrophosphokinase"/>
</dbReference>
<comment type="subunit">
    <text evidence="3">Homotetramer.</text>
</comment>
<comment type="similarity">
    <text evidence="2">Belongs to the RelA/SpoT family.</text>
</comment>
<sequence>MNYEKWDEILAPYQHAVEELKVKFKNIRKEFLTKGEYSPIEFVTGRTKKISSIISKANRLDTNDIEGKIDDIAGIRIMCQFVEDIYTIVELIKNRTDMTVINEKDYITNFKESGYRSYHLIIKYPINSIAGSKEIHCEIQIRTLAMNFWATIEHSLKYKYEHYIPENVALRLRKAADAAFLLDEEMSEIREDIMKAQVMYQAKSVTLKDVLKKIQELYNLGEISSALKYQRRLDKIDSERDIDEIVALKEEIDYILEDFKTHRIEK</sequence>
<dbReference type="UniPathway" id="UPA00908">
    <property type="reaction ID" value="UER00884"/>
</dbReference>
<dbReference type="InterPro" id="IPR043519">
    <property type="entry name" value="NT_sf"/>
</dbReference>
<dbReference type="PANTHER" id="PTHR47837:SF2">
    <property type="entry name" value="GTP PYROPHOSPHOKINASE YWAC"/>
    <property type="match status" value="1"/>
</dbReference>
<dbReference type="Gene3D" id="3.30.460.10">
    <property type="entry name" value="Beta Polymerase, domain 2"/>
    <property type="match status" value="1"/>
</dbReference>
<keyword evidence="6 10" id="KW-0418">Kinase</keyword>
<dbReference type="GO" id="GO:0008728">
    <property type="term" value="F:GTP diphosphokinase activity"/>
    <property type="evidence" value="ECO:0007669"/>
    <property type="project" value="UniProtKB-EC"/>
</dbReference>
<dbReference type="GeneID" id="89566188"/>
<evidence type="ECO:0000259" key="8">
    <source>
        <dbReference type="SMART" id="SM00954"/>
    </source>
</evidence>
<evidence type="ECO:0000313" key="9">
    <source>
        <dbReference type="EMBL" id="MCB5446773.1"/>
    </source>
</evidence>
<evidence type="ECO:0000256" key="7">
    <source>
        <dbReference type="ARBA" id="ARBA00022840"/>
    </source>
</evidence>
<keyword evidence="7" id="KW-0067">ATP-binding</keyword>
<evidence type="ECO:0000313" key="11">
    <source>
        <dbReference type="Proteomes" id="UP001299409"/>
    </source>
</evidence>
<dbReference type="PANTHER" id="PTHR47837">
    <property type="entry name" value="GTP PYROPHOSPHOKINASE YJBM"/>
    <property type="match status" value="1"/>
</dbReference>
<dbReference type="FunFam" id="3.30.460.10:FF:000012">
    <property type="entry name" value="GTP pyrophosphokinase YjbM"/>
    <property type="match status" value="1"/>
</dbReference>
<dbReference type="RefSeq" id="WP_007286464.1">
    <property type="nucleotide sequence ID" value="NZ_BAABXU010000001.1"/>
</dbReference>
<proteinExistence type="inferred from homology"/>
<dbReference type="GO" id="GO:0015970">
    <property type="term" value="P:guanosine tetraphosphate biosynthetic process"/>
    <property type="evidence" value="ECO:0007669"/>
    <property type="project" value="UniProtKB-UniPathway"/>
</dbReference>
<evidence type="ECO:0000256" key="5">
    <source>
        <dbReference type="ARBA" id="ARBA00022741"/>
    </source>
</evidence>
<evidence type="ECO:0000256" key="6">
    <source>
        <dbReference type="ARBA" id="ARBA00022777"/>
    </source>
</evidence>
<dbReference type="SMART" id="SM00954">
    <property type="entry name" value="RelA_SpoT"/>
    <property type="match status" value="1"/>
</dbReference>
<evidence type="ECO:0000256" key="1">
    <source>
        <dbReference type="ARBA" id="ARBA00004976"/>
    </source>
</evidence>
<dbReference type="CDD" id="cd05399">
    <property type="entry name" value="NT_Rel-Spo_like"/>
    <property type="match status" value="1"/>
</dbReference>
<dbReference type="InterPro" id="IPR007685">
    <property type="entry name" value="RelA_SpoT"/>
</dbReference>
<evidence type="ECO:0000256" key="4">
    <source>
        <dbReference type="ARBA" id="ARBA00022679"/>
    </source>
</evidence>
<dbReference type="AlphaFoldDB" id="A0A6N3FFY5"/>
<feature type="domain" description="RelA/SpoT" evidence="8">
    <location>
        <begin position="45"/>
        <end position="164"/>
    </location>
</feature>
<dbReference type="EMBL" id="JAJBMB010000012">
    <property type="protein sequence ID" value="MCB5446773.1"/>
    <property type="molecule type" value="Genomic_DNA"/>
</dbReference>
<dbReference type="Pfam" id="PF04607">
    <property type="entry name" value="RelA_SpoT"/>
    <property type="match status" value="1"/>
</dbReference>